<gene>
    <name evidence="1" type="ORF">LC20_00462</name>
</gene>
<name>A0A7U4GCG8_YEREN</name>
<evidence type="ECO:0000313" key="1">
    <source>
        <dbReference type="EMBL" id="AHM71718.1"/>
    </source>
</evidence>
<dbReference type="Proteomes" id="UP000230961">
    <property type="component" value="Chromosome"/>
</dbReference>
<proteinExistence type="predicted"/>
<evidence type="ECO:0000313" key="2">
    <source>
        <dbReference type="Proteomes" id="UP000230961"/>
    </source>
</evidence>
<protein>
    <submittedName>
        <fullName evidence="1">Uncharacterized protein</fullName>
    </submittedName>
</protein>
<organism evidence="1 2">
    <name type="scientific">Yersinia enterocolitica LC20</name>
    <dbReference type="NCBI Taxonomy" id="1443113"/>
    <lineage>
        <taxon>Bacteria</taxon>
        <taxon>Pseudomonadati</taxon>
        <taxon>Pseudomonadota</taxon>
        <taxon>Gammaproteobacteria</taxon>
        <taxon>Enterobacterales</taxon>
        <taxon>Yersiniaceae</taxon>
        <taxon>Yersinia</taxon>
    </lineage>
</organism>
<sequence length="298" mass="32991">MSQIISVKMARPSEDEVESLWKLFHATEAAEDRWRRESSEQFLERLDDQDISDEERTFIAVAWDSLVQGHGGFGRFMGAYDTLIYNFQDPNADHVAIHPKFNALFTESELLPVVLEGYADARNTIAELENERDAALNTCSLIAEALGITGAVAGETIARVQQLVGENAAAIEAVRIFSNATEQLTEIIGDEIGMDGVSKLLHGFSIVGSMPATTQAISEIKTQSRIESTYFTANRLLAAFEHGFIDKPEKEVADIALMILESAKYMPSAQPEEFTKTYSDQVLARIAASLRDKHEIKS</sequence>
<dbReference type="KEGG" id="yel:LC20_00462"/>
<dbReference type="EMBL" id="CP007448">
    <property type="protein sequence ID" value="AHM71718.1"/>
    <property type="molecule type" value="Genomic_DNA"/>
</dbReference>
<reference evidence="1 2" key="1">
    <citation type="submission" date="2017-11" db="EMBL/GenBank/DDBJ databases">
        <title>The complete genome sequence and comparative genome analysis of Yersinia enterocolitica strain LC20.</title>
        <authorList>
            <person name="Shi G."/>
            <person name="Su M."/>
            <person name="Liang J."/>
            <person name="Gu W."/>
            <person name="Xiao Y."/>
            <person name="Zhang Z."/>
            <person name="Qiu H."/>
            <person name="Duan R."/>
            <person name="Zhang Z."/>
            <person name="Li Y."/>
            <person name="Zhang X."/>
            <person name="Ling Y."/>
            <person name="Song L."/>
            <person name="Chen M."/>
            <person name="Zhao Y."/>
            <person name="Wu J."/>
            <person name="Jing H."/>
            <person name="Xiao J."/>
            <person name="Wang X."/>
        </authorList>
    </citation>
    <scope>NUCLEOTIDE SEQUENCE [LARGE SCALE GENOMIC DNA]</scope>
    <source>
        <strain evidence="1 2">LC20</strain>
    </source>
</reference>
<accession>A0A7U4GCG8</accession>
<dbReference type="AlphaFoldDB" id="A0A7U4GCG8"/>